<feature type="compositionally biased region" description="Polar residues" evidence="1">
    <location>
        <begin position="25"/>
        <end position="34"/>
    </location>
</feature>
<dbReference type="EMBL" id="QRBI01000112">
    <property type="protein sequence ID" value="RMC10370.1"/>
    <property type="molecule type" value="Genomic_DNA"/>
</dbReference>
<dbReference type="AlphaFoldDB" id="A0A3M0KHD4"/>
<dbReference type="STRING" id="333673.A0A3M0KHD4"/>
<sequence length="101" mass="11189">MVGRRALWSCSLQLSALPSARWSGGTPQPFNSSYRRPAEPPPWKGWSGTMEEEEEEEKEEGGRDSSGAAAAAQEIIDMFGDCRMHILDRANQLGHLETKGR</sequence>
<feature type="compositionally biased region" description="Acidic residues" evidence="1">
    <location>
        <begin position="50"/>
        <end position="59"/>
    </location>
</feature>
<feature type="region of interest" description="Disordered" evidence="1">
    <location>
        <begin position="19"/>
        <end position="69"/>
    </location>
</feature>
<accession>A0A3M0KHD4</accession>
<evidence type="ECO:0000256" key="1">
    <source>
        <dbReference type="SAM" id="MobiDB-lite"/>
    </source>
</evidence>
<evidence type="ECO:0000313" key="3">
    <source>
        <dbReference type="Proteomes" id="UP000269221"/>
    </source>
</evidence>
<keyword evidence="3" id="KW-1185">Reference proteome</keyword>
<gene>
    <name evidence="2" type="ORF">DUI87_13173</name>
</gene>
<comment type="caution">
    <text evidence="2">The sequence shown here is derived from an EMBL/GenBank/DDBJ whole genome shotgun (WGS) entry which is preliminary data.</text>
</comment>
<dbReference type="Proteomes" id="UP000269221">
    <property type="component" value="Unassembled WGS sequence"/>
</dbReference>
<protein>
    <submittedName>
        <fullName evidence="2">Uncharacterized protein</fullName>
    </submittedName>
</protein>
<proteinExistence type="predicted"/>
<name>A0A3M0KHD4_HIRRU</name>
<reference evidence="2 3" key="1">
    <citation type="submission" date="2018-07" db="EMBL/GenBank/DDBJ databases">
        <title>A high quality draft genome assembly of the barn swallow (H. rustica rustica).</title>
        <authorList>
            <person name="Formenti G."/>
            <person name="Chiara M."/>
            <person name="Poveda L."/>
            <person name="Francoijs K.-J."/>
            <person name="Bonisoli-Alquati A."/>
            <person name="Canova L."/>
            <person name="Gianfranceschi L."/>
            <person name="Horner D.S."/>
            <person name="Saino N."/>
        </authorList>
    </citation>
    <scope>NUCLEOTIDE SEQUENCE [LARGE SCALE GENOMIC DNA]</scope>
    <source>
        <strain evidence="2">Chelidonia</strain>
        <tissue evidence="2">Blood</tissue>
    </source>
</reference>
<organism evidence="2 3">
    <name type="scientific">Hirundo rustica rustica</name>
    <dbReference type="NCBI Taxonomy" id="333673"/>
    <lineage>
        <taxon>Eukaryota</taxon>
        <taxon>Metazoa</taxon>
        <taxon>Chordata</taxon>
        <taxon>Craniata</taxon>
        <taxon>Vertebrata</taxon>
        <taxon>Euteleostomi</taxon>
        <taxon>Archelosauria</taxon>
        <taxon>Archosauria</taxon>
        <taxon>Dinosauria</taxon>
        <taxon>Saurischia</taxon>
        <taxon>Theropoda</taxon>
        <taxon>Coelurosauria</taxon>
        <taxon>Aves</taxon>
        <taxon>Neognathae</taxon>
        <taxon>Neoaves</taxon>
        <taxon>Telluraves</taxon>
        <taxon>Australaves</taxon>
        <taxon>Passeriformes</taxon>
        <taxon>Sylvioidea</taxon>
        <taxon>Hirundinidae</taxon>
        <taxon>Hirundo</taxon>
    </lineage>
</organism>
<evidence type="ECO:0000313" key="2">
    <source>
        <dbReference type="EMBL" id="RMC10370.1"/>
    </source>
</evidence>